<feature type="region of interest" description="Disordered" evidence="1">
    <location>
        <begin position="351"/>
        <end position="424"/>
    </location>
</feature>
<dbReference type="Proteomes" id="UP001148614">
    <property type="component" value="Unassembled WGS sequence"/>
</dbReference>
<sequence>MWIYAYARARGAHEAAFSVSASAQLLTKNRRIRDRGDEARQGFAATHDMGARSRLLRTTASPVGHQQAASTSRTFSRNPALFSCLSIVFDAQFPPFQSTTFCSVICSAIYAPPTSLTGCTRAADLGNKGSEKPGPRDQLFLEGRCVAKQLCKRHNASDLVQSSRSYYDLPKICLGWKVGRVPSEMSTGELPLGSLRGPLTCDPLSPLARAVLPVCASRRGPNSNDLLEIDIRVGTDQINSSGGWRYNSVARTGPPRPPSQQHSLARLGIARRGVNCQLSITVSTHATMHGLTRSASGLEDDQTVLGAVDHQRHSWIKGVCPAMFHGMRTQATIGYDVLDVLDVLDGDGLPAREHNSAQVPAVRGQRRGPKRPTTDGEKNSEKRDEAEDGKKGKERQRQELAAPRYPAGTGRAEGATGKPQGTKQVRRELWRTRLGGFEAPAVLAAPSALMLGRALESLTLCIYKPLMLEVRSSEVSQTLSNLVIVINAMTVHTAKAICLGQGPGGKRAMACST</sequence>
<evidence type="ECO:0000313" key="3">
    <source>
        <dbReference type="Proteomes" id="UP001148614"/>
    </source>
</evidence>
<name>A0A9W8TPT2_9PEZI</name>
<organism evidence="2 3">
    <name type="scientific">Xylaria arbuscula</name>
    <dbReference type="NCBI Taxonomy" id="114810"/>
    <lineage>
        <taxon>Eukaryota</taxon>
        <taxon>Fungi</taxon>
        <taxon>Dikarya</taxon>
        <taxon>Ascomycota</taxon>
        <taxon>Pezizomycotina</taxon>
        <taxon>Sordariomycetes</taxon>
        <taxon>Xylariomycetidae</taxon>
        <taxon>Xylariales</taxon>
        <taxon>Xylariaceae</taxon>
        <taxon>Xylaria</taxon>
    </lineage>
</organism>
<protein>
    <submittedName>
        <fullName evidence="2">Uncharacterized protein</fullName>
    </submittedName>
</protein>
<evidence type="ECO:0000313" key="2">
    <source>
        <dbReference type="EMBL" id="KAJ3579292.1"/>
    </source>
</evidence>
<comment type="caution">
    <text evidence="2">The sequence shown here is derived from an EMBL/GenBank/DDBJ whole genome shotgun (WGS) entry which is preliminary data.</text>
</comment>
<reference evidence="2" key="1">
    <citation type="submission" date="2022-07" db="EMBL/GenBank/DDBJ databases">
        <title>Genome Sequence of Xylaria arbuscula.</title>
        <authorList>
            <person name="Buettner E."/>
        </authorList>
    </citation>
    <scope>NUCLEOTIDE SEQUENCE</scope>
    <source>
        <strain evidence="2">VT107</strain>
    </source>
</reference>
<keyword evidence="3" id="KW-1185">Reference proteome</keyword>
<feature type="compositionally biased region" description="Basic and acidic residues" evidence="1">
    <location>
        <begin position="372"/>
        <end position="398"/>
    </location>
</feature>
<dbReference type="EMBL" id="JANPWZ010000111">
    <property type="protein sequence ID" value="KAJ3579292.1"/>
    <property type="molecule type" value="Genomic_DNA"/>
</dbReference>
<accession>A0A9W8TPT2</accession>
<gene>
    <name evidence="2" type="ORF">NPX13_g1271</name>
</gene>
<proteinExistence type="predicted"/>
<evidence type="ECO:0000256" key="1">
    <source>
        <dbReference type="SAM" id="MobiDB-lite"/>
    </source>
</evidence>
<dbReference type="AlphaFoldDB" id="A0A9W8TPT2"/>